<dbReference type="InterPro" id="IPR011001">
    <property type="entry name" value="Saposin-like"/>
</dbReference>
<keyword evidence="7" id="KW-0378">Hydrolase</keyword>
<dbReference type="InterPro" id="IPR008138">
    <property type="entry name" value="SapB_2"/>
</dbReference>
<evidence type="ECO:0000259" key="9">
    <source>
        <dbReference type="PROSITE" id="PS51767"/>
    </source>
</evidence>
<dbReference type="PANTHER" id="PTHR47966">
    <property type="entry name" value="BETA-SITE APP-CLEAVING ENZYME, ISOFORM A-RELATED"/>
    <property type="match status" value="1"/>
</dbReference>
<feature type="domain" description="Peptidase A1" evidence="9">
    <location>
        <begin position="1"/>
        <end position="226"/>
    </location>
</feature>
<dbReference type="PRINTS" id="PR00792">
    <property type="entry name" value="PEPSIN"/>
</dbReference>
<evidence type="ECO:0000259" key="8">
    <source>
        <dbReference type="PROSITE" id="PS50015"/>
    </source>
</evidence>
<dbReference type="Pfam" id="PF03489">
    <property type="entry name" value="SapB_2"/>
    <property type="match status" value="1"/>
</dbReference>
<evidence type="ECO:0000313" key="11">
    <source>
        <dbReference type="Proteomes" id="UP000827721"/>
    </source>
</evidence>
<keyword evidence="2 7" id="KW-0645">Protease</keyword>
<keyword evidence="11" id="KW-1185">Reference proteome</keyword>
<proteinExistence type="inferred from homology"/>
<evidence type="ECO:0000313" key="10">
    <source>
        <dbReference type="EMBL" id="KAH7571251.1"/>
    </source>
</evidence>
<keyword evidence="4" id="KW-0865">Zymogen</keyword>
<dbReference type="InterPro" id="IPR021109">
    <property type="entry name" value="Peptidase_aspartic_dom_sf"/>
</dbReference>
<keyword evidence="3 7" id="KW-0064">Aspartyl protease</keyword>
<comment type="similarity">
    <text evidence="1 7">Belongs to the peptidase A1 family.</text>
</comment>
<keyword evidence="6" id="KW-0325">Glycoprotein</keyword>
<evidence type="ECO:0000256" key="2">
    <source>
        <dbReference type="ARBA" id="ARBA00022670"/>
    </source>
</evidence>
<reference evidence="10 11" key="1">
    <citation type="submission" date="2021-02" db="EMBL/GenBank/DDBJ databases">
        <title>Plant Genome Project.</title>
        <authorList>
            <person name="Zhang R.-G."/>
        </authorList>
    </citation>
    <scope>NUCLEOTIDE SEQUENCE [LARGE SCALE GENOMIC DNA]</scope>
    <source>
        <tissue evidence="10">Leaves</tissue>
    </source>
</reference>
<dbReference type="Gene3D" id="1.10.225.10">
    <property type="entry name" value="Saposin-like"/>
    <property type="match status" value="1"/>
</dbReference>
<evidence type="ECO:0000256" key="7">
    <source>
        <dbReference type="RuleBase" id="RU000454"/>
    </source>
</evidence>
<dbReference type="SUPFAM" id="SSF50630">
    <property type="entry name" value="Acid proteases"/>
    <property type="match status" value="1"/>
</dbReference>
<gene>
    <name evidence="10" type="ORF">JRO89_XS04G0009500</name>
</gene>
<evidence type="ECO:0000256" key="3">
    <source>
        <dbReference type="ARBA" id="ARBA00022750"/>
    </source>
</evidence>
<dbReference type="InterPro" id="IPR001969">
    <property type="entry name" value="Aspartic_peptidase_AS"/>
</dbReference>
<dbReference type="PROSITE" id="PS51767">
    <property type="entry name" value="PEPTIDASE_A1"/>
    <property type="match status" value="1"/>
</dbReference>
<dbReference type="Gene3D" id="2.40.70.10">
    <property type="entry name" value="Acid Proteases"/>
    <property type="match status" value="2"/>
</dbReference>
<feature type="domain" description="Saposin B-type" evidence="8">
    <location>
        <begin position="104"/>
        <end position="152"/>
    </location>
</feature>
<organism evidence="10 11">
    <name type="scientific">Xanthoceras sorbifolium</name>
    <dbReference type="NCBI Taxonomy" id="99658"/>
    <lineage>
        <taxon>Eukaryota</taxon>
        <taxon>Viridiplantae</taxon>
        <taxon>Streptophyta</taxon>
        <taxon>Embryophyta</taxon>
        <taxon>Tracheophyta</taxon>
        <taxon>Spermatophyta</taxon>
        <taxon>Magnoliopsida</taxon>
        <taxon>eudicotyledons</taxon>
        <taxon>Gunneridae</taxon>
        <taxon>Pentapetalae</taxon>
        <taxon>rosids</taxon>
        <taxon>malvids</taxon>
        <taxon>Sapindales</taxon>
        <taxon>Sapindaceae</taxon>
        <taxon>Xanthoceroideae</taxon>
        <taxon>Xanthoceras</taxon>
    </lineage>
</organism>
<dbReference type="SUPFAM" id="SSF47862">
    <property type="entry name" value="Saposin"/>
    <property type="match status" value="1"/>
</dbReference>
<sequence length="309" mass="34123">MVKQGLVSDEVFSFWLNRDPLAEVGGEIVFGSVDSKHYKGKHTYVLVTQKGYWQFNMGDILLGNQSTGVCEGGCAAIVDSGTSLLAGPTPVVTEINPAIGAEGVVSAECKELVSQYADLIWELLVSGRLFYNGLQVQPDRVCSQIGLCMFNGAQYVSTGIETVVDKEDNQGSSVGESALCSVCEMTVIWIQNQLKQKATKEKVISYVNEVTYFTTLIFSEAYIARNFVSGLSFIFFLQQLCNSLPSPMGESMIDRDSISSMPNITFNIGDKPFVLTPEQVRYLHYKFLISHGTFLTLPWLLPIYFTSMV</sequence>
<evidence type="ECO:0000256" key="1">
    <source>
        <dbReference type="ARBA" id="ARBA00007447"/>
    </source>
</evidence>
<dbReference type="InterPro" id="IPR008139">
    <property type="entry name" value="SaposinB_dom"/>
</dbReference>
<dbReference type="InterPro" id="IPR001461">
    <property type="entry name" value="Aspartic_peptidase_A1"/>
</dbReference>
<evidence type="ECO:0000256" key="4">
    <source>
        <dbReference type="ARBA" id="ARBA00023145"/>
    </source>
</evidence>
<dbReference type="Pfam" id="PF00026">
    <property type="entry name" value="Asp"/>
    <property type="match status" value="1"/>
</dbReference>
<dbReference type="Proteomes" id="UP000827721">
    <property type="component" value="Unassembled WGS sequence"/>
</dbReference>
<dbReference type="EMBL" id="JAFEMO010000004">
    <property type="protein sequence ID" value="KAH7571251.1"/>
    <property type="molecule type" value="Genomic_DNA"/>
</dbReference>
<keyword evidence="5" id="KW-1015">Disulfide bond</keyword>
<dbReference type="InterPro" id="IPR033121">
    <property type="entry name" value="PEPTIDASE_A1"/>
</dbReference>
<name>A0ABQ8I3L8_9ROSI</name>
<dbReference type="PROSITE" id="PS00141">
    <property type="entry name" value="ASP_PROTEASE"/>
    <property type="match status" value="1"/>
</dbReference>
<protein>
    <submittedName>
        <fullName evidence="10">Uncharacterized protein</fullName>
    </submittedName>
</protein>
<dbReference type="Pfam" id="PF05184">
    <property type="entry name" value="SapB_1"/>
    <property type="match status" value="1"/>
</dbReference>
<dbReference type="PROSITE" id="PS50015">
    <property type="entry name" value="SAP_B"/>
    <property type="match status" value="1"/>
</dbReference>
<dbReference type="PANTHER" id="PTHR47966:SF28">
    <property type="entry name" value="OS01G0290000 PROTEIN"/>
    <property type="match status" value="1"/>
</dbReference>
<dbReference type="InterPro" id="IPR007856">
    <property type="entry name" value="SapB_1"/>
</dbReference>
<accession>A0ABQ8I3L8</accession>
<evidence type="ECO:0000256" key="5">
    <source>
        <dbReference type="ARBA" id="ARBA00023157"/>
    </source>
</evidence>
<comment type="caution">
    <text evidence="10">The sequence shown here is derived from an EMBL/GenBank/DDBJ whole genome shotgun (WGS) entry which is preliminary data.</text>
</comment>
<evidence type="ECO:0000256" key="6">
    <source>
        <dbReference type="ARBA" id="ARBA00023180"/>
    </source>
</evidence>